<protein>
    <submittedName>
        <fullName evidence="1">Uncharacterized protein</fullName>
    </submittedName>
</protein>
<evidence type="ECO:0000313" key="1">
    <source>
        <dbReference type="EMBL" id="RZC73776.1"/>
    </source>
</evidence>
<organism evidence="1 2">
    <name type="scientific">Papaver somniferum</name>
    <name type="common">Opium poppy</name>
    <dbReference type="NCBI Taxonomy" id="3469"/>
    <lineage>
        <taxon>Eukaryota</taxon>
        <taxon>Viridiplantae</taxon>
        <taxon>Streptophyta</taxon>
        <taxon>Embryophyta</taxon>
        <taxon>Tracheophyta</taxon>
        <taxon>Spermatophyta</taxon>
        <taxon>Magnoliopsida</taxon>
        <taxon>Ranunculales</taxon>
        <taxon>Papaveraceae</taxon>
        <taxon>Papaveroideae</taxon>
        <taxon>Papaver</taxon>
    </lineage>
</organism>
<name>A0A4Y7KLN8_PAPSO</name>
<keyword evidence="2" id="KW-1185">Reference proteome</keyword>
<dbReference type="Proteomes" id="UP000316621">
    <property type="component" value="Chromosome 8"/>
</dbReference>
<proteinExistence type="predicted"/>
<dbReference type="AlphaFoldDB" id="A0A4Y7KLN8"/>
<evidence type="ECO:0000313" key="2">
    <source>
        <dbReference type="Proteomes" id="UP000316621"/>
    </source>
</evidence>
<reference evidence="1 2" key="1">
    <citation type="journal article" date="2018" name="Science">
        <title>The opium poppy genome and morphinan production.</title>
        <authorList>
            <person name="Guo L."/>
            <person name="Winzer T."/>
            <person name="Yang X."/>
            <person name="Li Y."/>
            <person name="Ning Z."/>
            <person name="He Z."/>
            <person name="Teodor R."/>
            <person name="Lu Y."/>
            <person name="Bowser T.A."/>
            <person name="Graham I.A."/>
            <person name="Ye K."/>
        </authorList>
    </citation>
    <scope>NUCLEOTIDE SEQUENCE [LARGE SCALE GENOMIC DNA]</scope>
    <source>
        <strain evidence="2">cv. HN1</strain>
        <tissue evidence="1">Leaves</tissue>
    </source>
</reference>
<dbReference type="EMBL" id="CM010722">
    <property type="protein sequence ID" value="RZC73776.1"/>
    <property type="molecule type" value="Genomic_DNA"/>
</dbReference>
<dbReference type="Gramene" id="RZC73776">
    <property type="protein sequence ID" value="RZC73776"/>
    <property type="gene ID" value="C5167_049258"/>
</dbReference>
<accession>A0A4Y7KLN8</accession>
<sequence length="180" mass="20551">MNNTNMLKMIINSRRHHHYRQTRFSEIFKALSSYEQQQVAALTLLCLRKLRMVNIYSSVKPICTSKSRRRHTLDWRISISFILIGKLNLSSQKSAPRDSYNGPAIPGYVSHVGGEKLHVLMFVNKINVWSEGKTYLELCADSETPSQYPSKDDAKVDEREITTLEKQNAGDSAKQTKGMS</sequence>
<gene>
    <name evidence="1" type="ORF">C5167_049258</name>
</gene>